<dbReference type="PIRSF" id="PIRSF034367">
    <property type="entry name" value="DUF1852"/>
    <property type="match status" value="1"/>
</dbReference>
<proteinExistence type="predicted"/>
<accession>A0A6V6YYW1</accession>
<evidence type="ECO:0008006" key="3">
    <source>
        <dbReference type="Google" id="ProtNLM"/>
    </source>
</evidence>
<protein>
    <recommendedName>
        <fullName evidence="3">DUF1852 domain-containing protein</fullName>
    </recommendedName>
</protein>
<reference evidence="1 2" key="1">
    <citation type="submission" date="2020-06" db="EMBL/GenBank/DDBJ databases">
        <authorList>
            <person name="Criscuolo A."/>
        </authorList>
    </citation>
    <scope>NUCLEOTIDE SEQUENCE [LARGE SCALE GENOMIC DNA]</scope>
    <source>
        <strain evidence="2">CIP 110025</strain>
    </source>
</reference>
<sequence length="350" mass="40556">MKANIQEETILNENQDIENTLNTIKNDFTFTLESTCLDANYHPASQTRLTTNFANLARGDNRQQNLRNALNMINNRFNALAHLDNPKGDRYHVELEIITVTMSIDDKNGINNLPMIEVLKTNIFDRKTNQHIEGIAGNNFSSYVRDYDFSVLLIEYNKNKSSFCVPENFGDLHGKLYKCFVSSTTYKDYFKMSPIICLSVSSNKTYTRTEYQHPVLGYEYLQYQYSLTDEYFSKMGLKVRFFMPQNSVAPMAFYHSGDLLADYTDLGLISSISTMETFQKIYRPEIYNANSVAGKIYQPSLKHEDYSLTRVVYDREERSRLAVEQGKYAEEHFITPYKSVLEQWSANFAL</sequence>
<organism evidence="1 2">
    <name type="scientific">Flavobacterium chungangense</name>
    <dbReference type="NCBI Taxonomy" id="554283"/>
    <lineage>
        <taxon>Bacteria</taxon>
        <taxon>Pseudomonadati</taxon>
        <taxon>Bacteroidota</taxon>
        <taxon>Flavobacteriia</taxon>
        <taxon>Flavobacteriales</taxon>
        <taxon>Flavobacteriaceae</taxon>
        <taxon>Flavobacterium</taxon>
    </lineage>
</organism>
<gene>
    <name evidence="1" type="ORF">FLACHUCJ7_01949</name>
</gene>
<dbReference type="Pfam" id="PF08908">
    <property type="entry name" value="MesX"/>
    <property type="match status" value="1"/>
</dbReference>
<evidence type="ECO:0000313" key="1">
    <source>
        <dbReference type="EMBL" id="CAD0004673.1"/>
    </source>
</evidence>
<dbReference type="InterPro" id="IPR015004">
    <property type="entry name" value="MesX"/>
</dbReference>
<dbReference type="Proteomes" id="UP000556700">
    <property type="component" value="Unassembled WGS sequence"/>
</dbReference>
<dbReference type="EMBL" id="CAIJDO010000134">
    <property type="protein sequence ID" value="CAD0004673.1"/>
    <property type="molecule type" value="Genomic_DNA"/>
</dbReference>
<comment type="caution">
    <text evidence="1">The sequence shown here is derived from an EMBL/GenBank/DDBJ whole genome shotgun (WGS) entry which is preliminary data.</text>
</comment>
<dbReference type="AlphaFoldDB" id="A0A6V6YYW1"/>
<evidence type="ECO:0000313" key="2">
    <source>
        <dbReference type="Proteomes" id="UP000556700"/>
    </source>
</evidence>
<dbReference type="RefSeq" id="WP_083480892.1">
    <property type="nucleotide sequence ID" value="NZ_CAIJDO010000134.1"/>
</dbReference>
<name>A0A6V6YYW1_9FLAO</name>
<keyword evidence="2" id="KW-1185">Reference proteome</keyword>